<feature type="binding site" evidence="11">
    <location>
        <begin position="88"/>
        <end position="91"/>
    </location>
    <ligand>
        <name>ATP</name>
        <dbReference type="ChEBI" id="CHEBI:30616"/>
    </ligand>
</feature>
<dbReference type="EC" id="2.7.1.21" evidence="2 11"/>
<dbReference type="PROSITE" id="PS00603">
    <property type="entry name" value="TK_CELLULAR_TYPE"/>
    <property type="match status" value="1"/>
</dbReference>
<dbReference type="RefSeq" id="WP_338637644.1">
    <property type="nucleotide sequence ID" value="NZ_CP146516.1"/>
</dbReference>
<feature type="binding site" evidence="13">
    <location>
        <begin position="165"/>
        <end position="168"/>
    </location>
    <ligand>
        <name>substrate</name>
    </ligand>
</feature>
<dbReference type="GO" id="GO:0008270">
    <property type="term" value="F:zinc ion binding"/>
    <property type="evidence" value="ECO:0007669"/>
    <property type="project" value="UniProtKB-UniRule"/>
</dbReference>
<evidence type="ECO:0000256" key="13">
    <source>
        <dbReference type="PIRSR" id="PIRSR035805-2"/>
    </source>
</evidence>
<evidence type="ECO:0000256" key="11">
    <source>
        <dbReference type="HAMAP-Rule" id="MF_00124"/>
    </source>
</evidence>
<evidence type="ECO:0000256" key="14">
    <source>
        <dbReference type="RuleBase" id="RU000544"/>
    </source>
</evidence>
<comment type="caution">
    <text evidence="16">The sequence shown here is derived from an EMBL/GenBank/DDBJ whole genome shotgun (WGS) entry which is preliminary data.</text>
</comment>
<dbReference type="GO" id="GO:0005524">
    <property type="term" value="F:ATP binding"/>
    <property type="evidence" value="ECO:0007669"/>
    <property type="project" value="UniProtKB-UniRule"/>
</dbReference>
<dbReference type="EMBL" id="QOVW01000061">
    <property type="protein sequence ID" value="RDB36388.1"/>
    <property type="molecule type" value="Genomic_DNA"/>
</dbReference>
<dbReference type="FunFam" id="3.40.50.300:FF:000948">
    <property type="entry name" value="Thymidine kinase"/>
    <property type="match status" value="1"/>
</dbReference>
<organism evidence="16 17">
    <name type="scientific">Spirobacillus cienkowskii</name>
    <dbReference type="NCBI Taxonomy" id="495820"/>
    <lineage>
        <taxon>Bacteria</taxon>
        <taxon>Pseudomonadati</taxon>
        <taxon>Bdellovibrionota</taxon>
        <taxon>Oligoflexia</taxon>
        <taxon>Silvanigrellales</taxon>
        <taxon>Spirobacillus</taxon>
    </lineage>
</organism>
<dbReference type="PANTHER" id="PTHR11441">
    <property type="entry name" value="THYMIDINE KINASE"/>
    <property type="match status" value="1"/>
</dbReference>
<evidence type="ECO:0000256" key="6">
    <source>
        <dbReference type="ARBA" id="ARBA00022741"/>
    </source>
</evidence>
<evidence type="ECO:0000256" key="4">
    <source>
        <dbReference type="ARBA" id="ARBA00022679"/>
    </source>
</evidence>
<keyword evidence="9 11" id="KW-0067">ATP-binding</keyword>
<keyword evidence="11" id="KW-0963">Cytoplasm</keyword>
<accession>A0A369KRL9</accession>
<evidence type="ECO:0000313" key="17">
    <source>
        <dbReference type="Proteomes" id="UP000253934"/>
    </source>
</evidence>
<dbReference type="PIRSF" id="PIRSF035805">
    <property type="entry name" value="TK_cell"/>
    <property type="match status" value="1"/>
</dbReference>
<feature type="binding site" evidence="11">
    <location>
        <position position="177"/>
    </location>
    <ligand>
        <name>Zn(2+)</name>
        <dbReference type="ChEBI" id="CHEBI:29105"/>
    </ligand>
</feature>
<evidence type="ECO:0000256" key="9">
    <source>
        <dbReference type="ARBA" id="ARBA00022840"/>
    </source>
</evidence>
<keyword evidence="4 11" id="KW-0808">Transferase</keyword>
<evidence type="ECO:0000256" key="7">
    <source>
        <dbReference type="ARBA" id="ARBA00022777"/>
    </source>
</evidence>
<evidence type="ECO:0000256" key="5">
    <source>
        <dbReference type="ARBA" id="ARBA00022723"/>
    </source>
</evidence>
<comment type="similarity">
    <text evidence="1 11 15">Belongs to the thymidine kinase family.</text>
</comment>
<evidence type="ECO:0000256" key="2">
    <source>
        <dbReference type="ARBA" id="ARBA00012118"/>
    </source>
</evidence>
<sequence>MANKVVTGTIEVICGCMFSGKTEELIRVLKRALIAKQNVLVFKHSSDIRYSESELYSHNSQKISSRLISNISEILLQNLDQIDVIGIDEAQFFSDDIVDVIEQLMDKGIRVVIAGLDLDYKRRPFGCMPKILAIANKVKKLTAICSNCGDEAYYSQRLIKNEELVLVGTSEWYEPRCRKHHKIKDQVEKTFQVIQNFDSNLIEDRKM</sequence>
<evidence type="ECO:0000256" key="8">
    <source>
        <dbReference type="ARBA" id="ARBA00022833"/>
    </source>
</evidence>
<evidence type="ECO:0000256" key="3">
    <source>
        <dbReference type="ARBA" id="ARBA00022634"/>
    </source>
</evidence>
<dbReference type="AlphaFoldDB" id="A0A369KRL9"/>
<dbReference type="Pfam" id="PF00265">
    <property type="entry name" value="TK"/>
    <property type="match status" value="1"/>
</dbReference>
<keyword evidence="17" id="KW-1185">Reference proteome</keyword>
<feature type="binding site" evidence="11">
    <location>
        <begin position="15"/>
        <end position="22"/>
    </location>
    <ligand>
        <name>ATP</name>
        <dbReference type="ChEBI" id="CHEBI:30616"/>
    </ligand>
</feature>
<keyword evidence="3 11" id="KW-0237">DNA synthesis</keyword>
<dbReference type="NCBIfam" id="NF003296">
    <property type="entry name" value="PRK04296.1-1"/>
    <property type="match status" value="1"/>
</dbReference>
<name>A0A369KRL9_9BACT</name>
<dbReference type="GO" id="GO:0004797">
    <property type="term" value="F:thymidine kinase activity"/>
    <property type="evidence" value="ECO:0007669"/>
    <property type="project" value="UniProtKB-UniRule"/>
</dbReference>
<comment type="subunit">
    <text evidence="11">Homotetramer.</text>
</comment>
<dbReference type="Gene3D" id="3.40.50.300">
    <property type="entry name" value="P-loop containing nucleotide triphosphate hydrolases"/>
    <property type="match status" value="1"/>
</dbReference>
<evidence type="ECO:0000256" key="12">
    <source>
        <dbReference type="PIRSR" id="PIRSR035805-1"/>
    </source>
</evidence>
<proteinExistence type="inferred from homology"/>
<evidence type="ECO:0000313" key="16">
    <source>
        <dbReference type="EMBL" id="RDB36388.1"/>
    </source>
</evidence>
<feature type="binding site" evidence="11">
    <location>
        <position position="145"/>
    </location>
    <ligand>
        <name>Zn(2+)</name>
        <dbReference type="ChEBI" id="CHEBI:29105"/>
    </ligand>
</feature>
<dbReference type="Proteomes" id="UP000253934">
    <property type="component" value="Unassembled WGS sequence"/>
</dbReference>
<keyword evidence="5 11" id="KW-0479">Metal-binding</keyword>
<dbReference type="GO" id="GO:0071897">
    <property type="term" value="P:DNA biosynthetic process"/>
    <property type="evidence" value="ECO:0007669"/>
    <property type="project" value="UniProtKB-KW"/>
</dbReference>
<dbReference type="HAMAP" id="MF_00124">
    <property type="entry name" value="Thymidine_kinase"/>
    <property type="match status" value="1"/>
</dbReference>
<protein>
    <recommendedName>
        <fullName evidence="2 11">Thymidine kinase</fullName>
        <ecNumber evidence="2 11">2.7.1.21</ecNumber>
    </recommendedName>
</protein>
<dbReference type="InterPro" id="IPR001267">
    <property type="entry name" value="Thymidine_kinase"/>
</dbReference>
<feature type="binding site" evidence="11">
    <location>
        <position position="148"/>
    </location>
    <ligand>
        <name>Zn(2+)</name>
        <dbReference type="ChEBI" id="CHEBI:29105"/>
    </ligand>
</feature>
<evidence type="ECO:0000256" key="10">
    <source>
        <dbReference type="ARBA" id="ARBA00048254"/>
    </source>
</evidence>
<comment type="catalytic activity">
    <reaction evidence="10 11 14">
        <text>thymidine + ATP = dTMP + ADP + H(+)</text>
        <dbReference type="Rhea" id="RHEA:19129"/>
        <dbReference type="ChEBI" id="CHEBI:15378"/>
        <dbReference type="ChEBI" id="CHEBI:17748"/>
        <dbReference type="ChEBI" id="CHEBI:30616"/>
        <dbReference type="ChEBI" id="CHEBI:63528"/>
        <dbReference type="ChEBI" id="CHEBI:456216"/>
        <dbReference type="EC" id="2.7.1.21"/>
    </reaction>
</comment>
<dbReference type="SUPFAM" id="SSF57716">
    <property type="entry name" value="Glucocorticoid receptor-like (DNA-binding domain)"/>
    <property type="match status" value="1"/>
</dbReference>
<feature type="binding site" evidence="11">
    <location>
        <position position="180"/>
    </location>
    <ligand>
        <name>Zn(2+)</name>
        <dbReference type="ChEBI" id="CHEBI:29105"/>
    </ligand>
</feature>
<dbReference type="GO" id="GO:0005829">
    <property type="term" value="C:cytosol"/>
    <property type="evidence" value="ECO:0007669"/>
    <property type="project" value="TreeGrafter"/>
</dbReference>
<dbReference type="InterPro" id="IPR020633">
    <property type="entry name" value="Thymidine_kinase_CS"/>
</dbReference>
<keyword evidence="7 11" id="KW-0418">Kinase</keyword>
<dbReference type="PANTHER" id="PTHR11441:SF0">
    <property type="entry name" value="THYMIDINE KINASE, CYTOSOLIC"/>
    <property type="match status" value="1"/>
</dbReference>
<dbReference type="SUPFAM" id="SSF52540">
    <property type="entry name" value="P-loop containing nucleoside triphosphate hydrolases"/>
    <property type="match status" value="1"/>
</dbReference>
<evidence type="ECO:0000256" key="15">
    <source>
        <dbReference type="RuleBase" id="RU004165"/>
    </source>
</evidence>
<dbReference type="InterPro" id="IPR027417">
    <property type="entry name" value="P-loop_NTPase"/>
</dbReference>
<gene>
    <name evidence="11" type="primary">tdk</name>
    <name evidence="16" type="ORF">DCC88_05145</name>
</gene>
<reference evidence="16" key="1">
    <citation type="submission" date="2018-04" db="EMBL/GenBank/DDBJ databases">
        <title>Draft genome sequence of the Candidatus Spirobacillus cienkowskii, a pathogen of freshwater Daphnia species, reconstructed from hemolymph metagenomic reads.</title>
        <authorList>
            <person name="Bresciani L."/>
            <person name="Lemos L.N."/>
            <person name="Wale N."/>
            <person name="Lin J.Y."/>
            <person name="Fernandes G.R."/>
            <person name="Duffy M.A."/>
            <person name="Rodrigues J.M."/>
        </authorList>
    </citation>
    <scope>NUCLEOTIDE SEQUENCE [LARGE SCALE GENOMIC DNA]</scope>
    <source>
        <strain evidence="16">Binning01</strain>
    </source>
</reference>
<feature type="active site" description="Proton acceptor" evidence="11 12">
    <location>
        <position position="89"/>
    </location>
</feature>
<comment type="subcellular location">
    <subcellularLocation>
        <location evidence="11">Cytoplasm</location>
    </subcellularLocation>
</comment>
<keyword evidence="6 11" id="KW-0547">Nucleotide-binding</keyword>
<dbReference type="Gene3D" id="3.30.60.20">
    <property type="match status" value="1"/>
</dbReference>
<dbReference type="GO" id="GO:0046104">
    <property type="term" value="P:thymidine metabolic process"/>
    <property type="evidence" value="ECO:0007669"/>
    <property type="project" value="TreeGrafter"/>
</dbReference>
<keyword evidence="8 11" id="KW-0862">Zinc</keyword>
<evidence type="ECO:0000256" key="1">
    <source>
        <dbReference type="ARBA" id="ARBA00007587"/>
    </source>
</evidence>
<feature type="binding site" evidence="13">
    <location>
        <position position="173"/>
    </location>
    <ligand>
        <name>substrate</name>
    </ligand>
</feature>